<organism evidence="5 6">
    <name type="scientific">Amycolatopsis xylanica</name>
    <dbReference type="NCBI Taxonomy" id="589385"/>
    <lineage>
        <taxon>Bacteria</taxon>
        <taxon>Bacillati</taxon>
        <taxon>Actinomycetota</taxon>
        <taxon>Actinomycetes</taxon>
        <taxon>Pseudonocardiales</taxon>
        <taxon>Pseudonocardiaceae</taxon>
        <taxon>Amycolatopsis</taxon>
    </lineage>
</organism>
<dbReference type="Proteomes" id="UP000199515">
    <property type="component" value="Unassembled WGS sequence"/>
</dbReference>
<evidence type="ECO:0000256" key="1">
    <source>
        <dbReference type="ARBA" id="ARBA00022801"/>
    </source>
</evidence>
<feature type="chain" id="PRO_5011719565" evidence="4">
    <location>
        <begin position="21"/>
        <end position="343"/>
    </location>
</feature>
<keyword evidence="6" id="KW-1185">Reference proteome</keyword>
<dbReference type="Pfam" id="PF03403">
    <property type="entry name" value="PAF-AH_p_II"/>
    <property type="match status" value="1"/>
</dbReference>
<dbReference type="Gene3D" id="3.40.50.1820">
    <property type="entry name" value="alpha/beta hydrolase"/>
    <property type="match status" value="1"/>
</dbReference>
<evidence type="ECO:0000256" key="2">
    <source>
        <dbReference type="ARBA" id="ARBA00022963"/>
    </source>
</evidence>
<keyword evidence="2" id="KW-0442">Lipid degradation</keyword>
<keyword evidence="1 5" id="KW-0378">Hydrolase</keyword>
<sequence>MKIFALVAALLLTLAAPASAAPLSLLKPAGHYPIGLRTMALTDPARADHWHPEERRTLMVSLWYPAIPVGEPGRYMTLAESAATVKPYGLPDDTLYRLRTHSRADAPALPSAKGKGWPLVVLSPGAGNSRTTLTTLAEQLASQGFVVAAIDHAYEAFNVEFPGGRMLTCVPCTAEGTPWPAGIESRAGDVSFVLDSLLGQRSPRLDGSRIGMAGHSAGGAAAALAMAADRRIKAVADLDGPFYRPTALDRPFALFTSPVGEQEFGAGWDENWPRLTGWKDRRFLPETGHSSSTDTGYLIAATGLKDKVPATTWSRLYGSIDPAAGLKFFRAELTDFFEDKVGA</sequence>
<feature type="signal peptide" evidence="4">
    <location>
        <begin position="1"/>
        <end position="20"/>
    </location>
</feature>
<name>A0A1H3PNS2_9PSEU</name>
<keyword evidence="3" id="KW-0443">Lipid metabolism</keyword>
<dbReference type="AlphaFoldDB" id="A0A1H3PNS2"/>
<evidence type="ECO:0000256" key="3">
    <source>
        <dbReference type="ARBA" id="ARBA00023098"/>
    </source>
</evidence>
<dbReference type="OrthoDB" id="569821at2"/>
<dbReference type="PANTHER" id="PTHR10272">
    <property type="entry name" value="PLATELET-ACTIVATING FACTOR ACETYLHYDROLASE"/>
    <property type="match status" value="1"/>
</dbReference>
<dbReference type="GO" id="GO:0016042">
    <property type="term" value="P:lipid catabolic process"/>
    <property type="evidence" value="ECO:0007669"/>
    <property type="project" value="UniProtKB-KW"/>
</dbReference>
<gene>
    <name evidence="5" type="ORF">SAMN05421504_108323</name>
</gene>
<accession>A0A1H3PNS2</accession>
<keyword evidence="4" id="KW-0732">Signal</keyword>
<dbReference type="EMBL" id="FNON01000008">
    <property type="protein sequence ID" value="SDZ02703.1"/>
    <property type="molecule type" value="Genomic_DNA"/>
</dbReference>
<reference evidence="5 6" key="1">
    <citation type="submission" date="2016-10" db="EMBL/GenBank/DDBJ databases">
        <authorList>
            <person name="de Groot N.N."/>
        </authorList>
    </citation>
    <scope>NUCLEOTIDE SEQUENCE [LARGE SCALE GENOMIC DNA]</scope>
    <source>
        <strain evidence="5 6">CPCC 202699</strain>
    </source>
</reference>
<dbReference type="PANTHER" id="PTHR10272:SF0">
    <property type="entry name" value="PLATELET-ACTIVATING FACTOR ACETYLHYDROLASE"/>
    <property type="match status" value="1"/>
</dbReference>
<dbReference type="RefSeq" id="WP_091295898.1">
    <property type="nucleotide sequence ID" value="NZ_FNON01000008.1"/>
</dbReference>
<evidence type="ECO:0000256" key="4">
    <source>
        <dbReference type="SAM" id="SignalP"/>
    </source>
</evidence>
<evidence type="ECO:0000313" key="5">
    <source>
        <dbReference type="EMBL" id="SDZ02703.1"/>
    </source>
</evidence>
<dbReference type="InterPro" id="IPR029058">
    <property type="entry name" value="AB_hydrolase_fold"/>
</dbReference>
<protein>
    <submittedName>
        <fullName evidence="5">Platelet-activating factor acetylhydrolase, isoform II</fullName>
    </submittedName>
</protein>
<dbReference type="STRING" id="589385.SAMN05421504_108323"/>
<evidence type="ECO:0000313" key="6">
    <source>
        <dbReference type="Proteomes" id="UP000199515"/>
    </source>
</evidence>
<dbReference type="GO" id="GO:0003847">
    <property type="term" value="F:1-alkyl-2-acetylglycerophosphocholine esterase activity"/>
    <property type="evidence" value="ECO:0007669"/>
    <property type="project" value="TreeGrafter"/>
</dbReference>
<proteinExistence type="predicted"/>
<dbReference type="SUPFAM" id="SSF53474">
    <property type="entry name" value="alpha/beta-Hydrolases"/>
    <property type="match status" value="1"/>
</dbReference>